<dbReference type="AlphaFoldDB" id="I3CHK2"/>
<accession>I3CHK2</accession>
<dbReference type="Pfam" id="PF20469">
    <property type="entry name" value="OLD-like_TOPRIM"/>
    <property type="match status" value="1"/>
</dbReference>
<name>I3CHK2_9GAMM</name>
<dbReference type="Proteomes" id="UP000005744">
    <property type="component" value="Unassembled WGS sequence"/>
</dbReference>
<organism evidence="2 3">
    <name type="scientific">Beggiatoa alba B18LD</name>
    <dbReference type="NCBI Taxonomy" id="395493"/>
    <lineage>
        <taxon>Bacteria</taxon>
        <taxon>Pseudomonadati</taxon>
        <taxon>Pseudomonadota</taxon>
        <taxon>Gammaproteobacteria</taxon>
        <taxon>Thiotrichales</taxon>
        <taxon>Thiotrichaceae</taxon>
        <taxon>Beggiatoa</taxon>
    </lineage>
</organism>
<evidence type="ECO:0000313" key="2">
    <source>
        <dbReference type="EMBL" id="EIJ43095.1"/>
    </source>
</evidence>
<feature type="domain" description="OLD protein-like TOPRIM" evidence="1">
    <location>
        <begin position="136"/>
        <end position="195"/>
    </location>
</feature>
<dbReference type="HOGENOM" id="CLU_896203_0_0_6"/>
<dbReference type="OrthoDB" id="6636183at2"/>
<evidence type="ECO:0000313" key="3">
    <source>
        <dbReference type="Proteomes" id="UP000005744"/>
    </source>
</evidence>
<gene>
    <name evidence="2" type="ORF">BegalDRAFT_2241</name>
</gene>
<protein>
    <recommendedName>
        <fullName evidence="1">OLD protein-like TOPRIM domain-containing protein</fullName>
    </recommendedName>
</protein>
<reference evidence="2 3" key="1">
    <citation type="submission" date="2011-11" db="EMBL/GenBank/DDBJ databases">
        <title>Improved High-Quality Draft sequence of Beggiatoa alba B18lD.</title>
        <authorList>
            <consortium name="US DOE Joint Genome Institute"/>
            <person name="Lucas S."/>
            <person name="Han J."/>
            <person name="Lapidus A."/>
            <person name="Cheng J.-F."/>
            <person name="Goodwin L."/>
            <person name="Pitluck S."/>
            <person name="Peters L."/>
            <person name="Mikhailova N."/>
            <person name="Held B."/>
            <person name="Detter J.C."/>
            <person name="Han C."/>
            <person name="Tapia R."/>
            <person name="Land M."/>
            <person name="Hauser L."/>
            <person name="Kyrpides N."/>
            <person name="Ivanova N."/>
            <person name="Pagani I."/>
            <person name="Samuel K."/>
            <person name="Teske A."/>
            <person name="Mueller J."/>
            <person name="Woyke T."/>
        </authorList>
    </citation>
    <scope>NUCLEOTIDE SEQUENCE [LARGE SCALE GENOMIC DNA]</scope>
    <source>
        <strain evidence="2 3">B18LD</strain>
    </source>
</reference>
<sequence>MKKYSIFKKLGGTENVLNTLKHFLKNGVNLNKKFNILNITIQNHAILINYESDTKNTFCIYNDFSTIMGFIHGALAKEFSTQKIYNVGIQASYKKENQIYILSPIESVKAIAQGNAIYWLNNSIINKPLNPLKEVYVLVEGESELVAFPILFEFIGVNIEQHNIKLIPYSKNNLKTSLVMLKHTNSAFYLICDKDKEKIISDLKRENLLKNNCYVLPKGEFEDYIAPELLIDILKSFTPNIDINKNYIEYHRESGISTSKLIAKYYNDKAIRDQNPPKPDVIKKVVMHWGQADDIPTDFTTILNNILDIS</sequence>
<keyword evidence="3" id="KW-1185">Reference proteome</keyword>
<dbReference type="RefSeq" id="WP_002690006.1">
    <property type="nucleotide sequence ID" value="NZ_JH600070.1"/>
</dbReference>
<evidence type="ECO:0000259" key="1">
    <source>
        <dbReference type="Pfam" id="PF20469"/>
    </source>
</evidence>
<dbReference type="EMBL" id="JH600070">
    <property type="protein sequence ID" value="EIJ43095.1"/>
    <property type="molecule type" value="Genomic_DNA"/>
</dbReference>
<proteinExistence type="predicted"/>
<dbReference type="InterPro" id="IPR034139">
    <property type="entry name" value="TOPRIM_OLD"/>
</dbReference>